<organism evidence="3 4">
    <name type="scientific">Cymbomonas tetramitiformis</name>
    <dbReference type="NCBI Taxonomy" id="36881"/>
    <lineage>
        <taxon>Eukaryota</taxon>
        <taxon>Viridiplantae</taxon>
        <taxon>Chlorophyta</taxon>
        <taxon>Pyramimonadophyceae</taxon>
        <taxon>Pyramimonadales</taxon>
        <taxon>Pyramimonadaceae</taxon>
        <taxon>Cymbomonas</taxon>
    </lineage>
</organism>
<dbReference type="PANTHER" id="PTHR10566:SF128">
    <property type="entry name" value="UBIB DOMAIN CONTAINING KINASE"/>
    <property type="match status" value="1"/>
</dbReference>
<protein>
    <recommendedName>
        <fullName evidence="2">ABC1 atypical kinase-like domain-containing protein</fullName>
    </recommendedName>
</protein>
<evidence type="ECO:0000313" key="4">
    <source>
        <dbReference type="Proteomes" id="UP001190700"/>
    </source>
</evidence>
<gene>
    <name evidence="3" type="ORF">CYMTET_14378</name>
</gene>
<dbReference type="PANTHER" id="PTHR10566">
    <property type="entry name" value="CHAPERONE-ACTIVITY OF BC1 COMPLEX CABC1 -RELATED"/>
    <property type="match status" value="1"/>
</dbReference>
<dbReference type="EMBL" id="LGRX02006006">
    <property type="protein sequence ID" value="KAK3277632.1"/>
    <property type="molecule type" value="Genomic_DNA"/>
</dbReference>
<sequence length="77" mass="8693">VFKEHCTPAVLVMEWVDVIRLTDRKKLEELGVDTQWLLECGVKISLVQLLQHGFMHADPHPGNLLVSQNGTRSTRSA</sequence>
<name>A0AAE0GGL7_9CHLO</name>
<accession>A0AAE0GGL7</accession>
<evidence type="ECO:0000256" key="1">
    <source>
        <dbReference type="ARBA" id="ARBA00009670"/>
    </source>
</evidence>
<comment type="similarity">
    <text evidence="1">Belongs to the protein kinase superfamily. ADCK protein kinase family.</text>
</comment>
<evidence type="ECO:0000313" key="3">
    <source>
        <dbReference type="EMBL" id="KAK3277632.1"/>
    </source>
</evidence>
<dbReference type="Pfam" id="PF03109">
    <property type="entry name" value="ABC1"/>
    <property type="match status" value="1"/>
</dbReference>
<dbReference type="InterPro" id="IPR004147">
    <property type="entry name" value="ABC1_dom"/>
</dbReference>
<dbReference type="Proteomes" id="UP001190700">
    <property type="component" value="Unassembled WGS sequence"/>
</dbReference>
<feature type="non-terminal residue" evidence="3">
    <location>
        <position position="1"/>
    </location>
</feature>
<dbReference type="SUPFAM" id="SSF56112">
    <property type="entry name" value="Protein kinase-like (PK-like)"/>
    <property type="match status" value="1"/>
</dbReference>
<evidence type="ECO:0000259" key="2">
    <source>
        <dbReference type="Pfam" id="PF03109"/>
    </source>
</evidence>
<dbReference type="InterPro" id="IPR050154">
    <property type="entry name" value="UbiB_kinase"/>
</dbReference>
<proteinExistence type="inferred from homology"/>
<reference evidence="3 4" key="1">
    <citation type="journal article" date="2015" name="Genome Biol. Evol.">
        <title>Comparative Genomics of a Bacterivorous Green Alga Reveals Evolutionary Causalities and Consequences of Phago-Mixotrophic Mode of Nutrition.</title>
        <authorList>
            <person name="Burns J.A."/>
            <person name="Paasch A."/>
            <person name="Narechania A."/>
            <person name="Kim E."/>
        </authorList>
    </citation>
    <scope>NUCLEOTIDE SEQUENCE [LARGE SCALE GENOMIC DNA]</scope>
    <source>
        <strain evidence="3 4">PLY_AMNH</strain>
    </source>
</reference>
<dbReference type="AlphaFoldDB" id="A0AAE0GGL7"/>
<keyword evidence="4" id="KW-1185">Reference proteome</keyword>
<comment type="caution">
    <text evidence="3">The sequence shown here is derived from an EMBL/GenBank/DDBJ whole genome shotgun (WGS) entry which is preliminary data.</text>
</comment>
<dbReference type="InterPro" id="IPR011009">
    <property type="entry name" value="Kinase-like_dom_sf"/>
</dbReference>
<feature type="domain" description="ABC1 atypical kinase-like" evidence="2">
    <location>
        <begin position="1"/>
        <end position="70"/>
    </location>
</feature>